<dbReference type="EMBL" id="GL636494">
    <property type="protein sequence ID" value="EFW17568.1"/>
    <property type="molecule type" value="Genomic_DNA"/>
</dbReference>
<dbReference type="HOGENOM" id="CLU_2793826_0_0_1"/>
<protein>
    <submittedName>
        <fullName evidence="1">Uncharacterized protein</fullName>
    </submittedName>
</protein>
<reference evidence="2" key="2">
    <citation type="submission" date="2010-03" db="EMBL/GenBank/DDBJ databases">
        <title>The genome sequence of Coccidioides posadasii strain Silveira.</title>
        <authorList>
            <consortium name="The Broad Institute Genome Sequencing Center for Infectious Disease"/>
            <person name="Neafsey D."/>
            <person name="Orbach M."/>
            <person name="Henn M.R."/>
            <person name="Cole G.T."/>
            <person name="Galgiani J."/>
            <person name="Gardner M.J."/>
            <person name="Kirkland T.N."/>
            <person name="Taylor J.W."/>
            <person name="Young S.K."/>
            <person name="Zeng Q."/>
            <person name="Koehrsen M."/>
            <person name="Alvarado L."/>
            <person name="Berlin A."/>
            <person name="Borenstein D."/>
            <person name="Chapman S.B."/>
            <person name="Chen Z."/>
            <person name="Engels R."/>
            <person name="Freedman E."/>
            <person name="Gellesch M."/>
            <person name="Goldberg J."/>
            <person name="Griggs A."/>
            <person name="Gujja S."/>
            <person name="Heilman E."/>
            <person name="Heiman D."/>
            <person name="Howarth C."/>
            <person name="Jen D."/>
            <person name="Larson L."/>
            <person name="Mehta T."/>
            <person name="Neiman D."/>
            <person name="Park D."/>
            <person name="Pearson M."/>
            <person name="Richards J."/>
            <person name="Roberts A."/>
            <person name="Saif S."/>
            <person name="Shea T."/>
            <person name="Shenoy N."/>
            <person name="Sisk P."/>
            <person name="Stolte C."/>
            <person name="Sykes S."/>
            <person name="Walk T."/>
            <person name="White J."/>
            <person name="Yandava C."/>
            <person name="Haas B."/>
            <person name="Nusbaum C."/>
            <person name="Birren B."/>
        </authorList>
    </citation>
    <scope>NUCLEOTIDE SEQUENCE [LARGE SCALE GENOMIC DNA]</scope>
    <source>
        <strain evidence="2">RMSCC 757 / Silveira</strain>
    </source>
</reference>
<keyword evidence="2" id="KW-1185">Reference proteome</keyword>
<proteinExistence type="predicted"/>
<dbReference type="Proteomes" id="UP000002497">
    <property type="component" value="Unassembled WGS sequence"/>
</dbReference>
<dbReference type="AlphaFoldDB" id="E9D859"/>
<gene>
    <name evidence="1" type="ORF">CPSG_06011</name>
</gene>
<sequence length="68" mass="7372">MGYVTANREAALLPGPSLIHSEIAGIEGNSRSKKGSGLRINTAGGMPFRFNTFLFRFPIAARIVCQFD</sequence>
<evidence type="ECO:0000313" key="1">
    <source>
        <dbReference type="EMBL" id="EFW17568.1"/>
    </source>
</evidence>
<name>E9D859_COCPS</name>
<reference evidence="2" key="1">
    <citation type="journal article" date="2010" name="Genome Res.">
        <title>Population genomic sequencing of Coccidioides fungi reveals recent hybridization and transposon control.</title>
        <authorList>
            <person name="Neafsey D.E."/>
            <person name="Barker B.M."/>
            <person name="Sharpton T.J."/>
            <person name="Stajich J.E."/>
            <person name="Park D.J."/>
            <person name="Whiston E."/>
            <person name="Hung C.-Y."/>
            <person name="McMahan C."/>
            <person name="White J."/>
            <person name="Sykes S."/>
            <person name="Heiman D."/>
            <person name="Young S."/>
            <person name="Zeng Q."/>
            <person name="Abouelleil A."/>
            <person name="Aftuck L."/>
            <person name="Bessette D."/>
            <person name="Brown A."/>
            <person name="FitzGerald M."/>
            <person name="Lui A."/>
            <person name="Macdonald J.P."/>
            <person name="Priest M."/>
            <person name="Orbach M.J."/>
            <person name="Galgiani J.N."/>
            <person name="Kirkland T.N."/>
            <person name="Cole G.T."/>
            <person name="Birren B.W."/>
            <person name="Henn M.R."/>
            <person name="Taylor J.W."/>
            <person name="Rounsley S.D."/>
        </authorList>
    </citation>
    <scope>NUCLEOTIDE SEQUENCE [LARGE SCALE GENOMIC DNA]</scope>
    <source>
        <strain evidence="2">RMSCC 757 / Silveira</strain>
    </source>
</reference>
<accession>E9D859</accession>
<evidence type="ECO:0000313" key="2">
    <source>
        <dbReference type="Proteomes" id="UP000002497"/>
    </source>
</evidence>
<organism evidence="2">
    <name type="scientific">Coccidioides posadasii (strain RMSCC 757 / Silveira)</name>
    <name type="common">Valley fever fungus</name>
    <dbReference type="NCBI Taxonomy" id="443226"/>
    <lineage>
        <taxon>Eukaryota</taxon>
        <taxon>Fungi</taxon>
        <taxon>Dikarya</taxon>
        <taxon>Ascomycota</taxon>
        <taxon>Pezizomycotina</taxon>
        <taxon>Eurotiomycetes</taxon>
        <taxon>Eurotiomycetidae</taxon>
        <taxon>Onygenales</taxon>
        <taxon>Onygenaceae</taxon>
        <taxon>Coccidioides</taxon>
    </lineage>
</organism>
<dbReference type="VEuPathDB" id="FungiDB:CPSG_06011"/>